<gene>
    <name evidence="1" type="ORF">WN944_022297</name>
</gene>
<reference evidence="1 2" key="1">
    <citation type="submission" date="2024-05" db="EMBL/GenBank/DDBJ databases">
        <title>Haplotype-resolved chromosome-level genome assembly of Huyou (Citrus changshanensis).</title>
        <authorList>
            <person name="Miao C."/>
            <person name="Chen W."/>
            <person name="Wu Y."/>
            <person name="Wang L."/>
            <person name="Zhao S."/>
            <person name="Grierson D."/>
            <person name="Xu C."/>
            <person name="Chen K."/>
        </authorList>
    </citation>
    <scope>NUCLEOTIDE SEQUENCE [LARGE SCALE GENOMIC DNA]</scope>
    <source>
        <strain evidence="1">01-14</strain>
        <tissue evidence="1">Leaf</tissue>
    </source>
</reference>
<keyword evidence="2" id="KW-1185">Reference proteome</keyword>
<organism evidence="1 2">
    <name type="scientific">Citrus x changshan-huyou</name>
    <dbReference type="NCBI Taxonomy" id="2935761"/>
    <lineage>
        <taxon>Eukaryota</taxon>
        <taxon>Viridiplantae</taxon>
        <taxon>Streptophyta</taxon>
        <taxon>Embryophyta</taxon>
        <taxon>Tracheophyta</taxon>
        <taxon>Spermatophyta</taxon>
        <taxon>Magnoliopsida</taxon>
        <taxon>eudicotyledons</taxon>
        <taxon>Gunneridae</taxon>
        <taxon>Pentapetalae</taxon>
        <taxon>rosids</taxon>
        <taxon>malvids</taxon>
        <taxon>Sapindales</taxon>
        <taxon>Rutaceae</taxon>
        <taxon>Aurantioideae</taxon>
        <taxon>Citrus</taxon>
    </lineage>
</organism>
<name>A0AAP0R0C8_9ROSI</name>
<dbReference type="EMBL" id="JBCGBO010000001">
    <property type="protein sequence ID" value="KAK9229335.1"/>
    <property type="molecule type" value="Genomic_DNA"/>
</dbReference>
<evidence type="ECO:0000313" key="2">
    <source>
        <dbReference type="Proteomes" id="UP001428341"/>
    </source>
</evidence>
<dbReference type="Proteomes" id="UP001428341">
    <property type="component" value="Unassembled WGS sequence"/>
</dbReference>
<dbReference type="AlphaFoldDB" id="A0AAP0R0C8"/>
<sequence>MKIKTTCKQNGMRDGHQSCFSWAIKHELKTYWMDLAIMQATKAVDAMGLAKWLVASAMYIVGRATTSITRVMAPIARNLCY</sequence>
<evidence type="ECO:0000313" key="1">
    <source>
        <dbReference type="EMBL" id="KAK9229335.1"/>
    </source>
</evidence>
<proteinExistence type="predicted"/>
<accession>A0AAP0R0C8</accession>
<protein>
    <submittedName>
        <fullName evidence="1">Uncharacterized protein</fullName>
    </submittedName>
</protein>
<comment type="caution">
    <text evidence="1">The sequence shown here is derived from an EMBL/GenBank/DDBJ whole genome shotgun (WGS) entry which is preliminary data.</text>
</comment>